<keyword evidence="6" id="KW-0777">Teichoic acid biosynthesis</keyword>
<feature type="domain" description="Glycosyltransferase 2-like" evidence="8">
    <location>
        <begin position="9"/>
        <end position="174"/>
    </location>
</feature>
<dbReference type="Pfam" id="PF04464">
    <property type="entry name" value="Glyphos_transf"/>
    <property type="match status" value="1"/>
</dbReference>
<dbReference type="EMBL" id="JTDK01000002">
    <property type="protein sequence ID" value="KHK99466.1"/>
    <property type="molecule type" value="Genomic_DNA"/>
</dbReference>
<dbReference type="Gene3D" id="3.40.50.11820">
    <property type="match status" value="1"/>
</dbReference>
<dbReference type="InterPro" id="IPR029044">
    <property type="entry name" value="Nucleotide-diphossugar_trans"/>
</dbReference>
<comment type="caution">
    <text evidence="9">The sequence shown here is derived from an EMBL/GenBank/DDBJ whole genome shotgun (WGS) entry which is preliminary data.</text>
</comment>
<name>A0A0B2ACU8_9MICO</name>
<dbReference type="GO" id="GO:0019350">
    <property type="term" value="P:teichoic acid biosynthetic process"/>
    <property type="evidence" value="ECO:0007669"/>
    <property type="project" value="UniProtKB-KW"/>
</dbReference>
<dbReference type="InterPro" id="IPR043149">
    <property type="entry name" value="TagF_N"/>
</dbReference>
<sequence>MSNRTISFSIVVPLYESAPYLPDLLASFANQHGGPYTVEYIFVDDGSPDDSGDIAQRWLDETSHLGHVIRQENQGVSAARNAGIEAARGEWIGLPDGDDFVGTHYLSATANALLHHGSDEVVLASTNVQNYDEATDTSTHSHVLRFKYADGTQLVDLEKHPTYIQSQAASAFFRRDLIDASGVRFTRDLHVAEDALFVAEYLLEAPSANVLFLPHAEYYYRKRAAGNSAVDTVRENPDFYFGRFERGYLPLFRRAAAKGHVPLWLDQLFLYDVRWFLPREANVTQKATWFTPTEKAEVLAGVAHVLEHVADRSIIGYNVTGLGVDHRCLLLALKGSPIPTEGVAKIVSSDRRGIELRYLFVGERPDERFTRDGSPLTPLTTKTRRLDVFDQRLLFERIVWLPAGSEVALQLNGRAVKLSTGSYQAFDLFPRQSVTLAATSTARRMWRRAQGRFRAEVGALLPWTYQNRVGTRGRADRLRTRRRLTLAQRTGRGRRFANAWILMDKVHAAGDSAEYLYRHLQQERPDVNAWFVLDRDSSDWARLDRDGFRLVAYGSHTHQLLLSEAAVVISTHLDVEMTEPMPLSAYPGKKRPWRYVYLEHGVMQHDLAIWFNRKPIDIITTASVDEQQSIVEDYSSYTLTSQQARLTGFPRHDEVARLAANADPAARNIVLFAPTWRHTMLARKTGQGELRAFVEPFEQTEFARNWLGLINDPALAEIAKQTGTRLVFLPHPNFRTQIDPGLMAPGVELMTSVDDVHELLTRCRSVVTDYSSIFFEAALAGADVSYFQFDHDTFLNGGHTYVPGYWSYPEHGLGPIGYTGDELVDILRRQLTGDGYAADREFFAARLKRTLPMVDGHSVERITAEVERLLA</sequence>
<evidence type="ECO:0000256" key="4">
    <source>
        <dbReference type="ARBA" id="ARBA00022676"/>
    </source>
</evidence>
<dbReference type="AlphaFoldDB" id="A0A0B2ACU8"/>
<dbReference type="PANTHER" id="PTHR22916">
    <property type="entry name" value="GLYCOSYLTRANSFERASE"/>
    <property type="match status" value="1"/>
</dbReference>
<evidence type="ECO:0000313" key="10">
    <source>
        <dbReference type="Proteomes" id="UP000031030"/>
    </source>
</evidence>
<comment type="subcellular location">
    <subcellularLocation>
        <location evidence="1">Cell membrane</location>
        <topology evidence="1">Peripheral membrane protein</topology>
    </subcellularLocation>
</comment>
<dbReference type="Gene3D" id="3.90.550.10">
    <property type="entry name" value="Spore Coat Polysaccharide Biosynthesis Protein SpsA, Chain A"/>
    <property type="match status" value="1"/>
</dbReference>
<dbReference type="GO" id="GO:0005886">
    <property type="term" value="C:plasma membrane"/>
    <property type="evidence" value="ECO:0007669"/>
    <property type="project" value="UniProtKB-SubCell"/>
</dbReference>
<keyword evidence="10" id="KW-1185">Reference proteome</keyword>
<dbReference type="InterPro" id="IPR001173">
    <property type="entry name" value="Glyco_trans_2-like"/>
</dbReference>
<accession>A0A0B2ACU8</accession>
<evidence type="ECO:0000256" key="5">
    <source>
        <dbReference type="ARBA" id="ARBA00022679"/>
    </source>
</evidence>
<gene>
    <name evidence="9" type="ORF">LK09_02115</name>
</gene>
<keyword evidence="5" id="KW-0808">Transferase</keyword>
<dbReference type="GO" id="GO:0047355">
    <property type="term" value="F:CDP-glycerol glycerophosphotransferase activity"/>
    <property type="evidence" value="ECO:0007669"/>
    <property type="project" value="InterPro"/>
</dbReference>
<reference evidence="9 10" key="1">
    <citation type="submission" date="2014-11" db="EMBL/GenBank/DDBJ databases">
        <title>Genome sequence of Microbacterium mangrovi MUSC 115(T).</title>
        <authorList>
            <person name="Lee L.-H."/>
        </authorList>
    </citation>
    <scope>NUCLEOTIDE SEQUENCE [LARGE SCALE GENOMIC DNA]</scope>
    <source>
        <strain evidence="9 10">MUSC 115</strain>
    </source>
</reference>
<evidence type="ECO:0000256" key="1">
    <source>
        <dbReference type="ARBA" id="ARBA00004202"/>
    </source>
</evidence>
<proteinExistence type="inferred from homology"/>
<dbReference type="RefSeq" id="WP_039395239.1">
    <property type="nucleotide sequence ID" value="NZ_JTDK01000002.1"/>
</dbReference>
<dbReference type="InterPro" id="IPR043148">
    <property type="entry name" value="TagF_C"/>
</dbReference>
<dbReference type="PANTHER" id="PTHR22916:SF51">
    <property type="entry name" value="GLYCOSYLTRANSFERASE EPSH-RELATED"/>
    <property type="match status" value="1"/>
</dbReference>
<evidence type="ECO:0000256" key="2">
    <source>
        <dbReference type="ARBA" id="ARBA00010488"/>
    </source>
</evidence>
<evidence type="ECO:0000256" key="7">
    <source>
        <dbReference type="ARBA" id="ARBA00023136"/>
    </source>
</evidence>
<evidence type="ECO:0000256" key="6">
    <source>
        <dbReference type="ARBA" id="ARBA00022944"/>
    </source>
</evidence>
<dbReference type="CDD" id="cd00761">
    <property type="entry name" value="Glyco_tranf_GTA_type"/>
    <property type="match status" value="1"/>
</dbReference>
<dbReference type="GO" id="GO:0016757">
    <property type="term" value="F:glycosyltransferase activity"/>
    <property type="evidence" value="ECO:0007669"/>
    <property type="project" value="UniProtKB-KW"/>
</dbReference>
<dbReference type="InterPro" id="IPR007554">
    <property type="entry name" value="Glycerophosphate_synth"/>
</dbReference>
<evidence type="ECO:0000256" key="3">
    <source>
        <dbReference type="ARBA" id="ARBA00022475"/>
    </source>
</evidence>
<evidence type="ECO:0000313" key="9">
    <source>
        <dbReference type="EMBL" id="KHK99466.1"/>
    </source>
</evidence>
<keyword evidence="4" id="KW-0328">Glycosyltransferase</keyword>
<comment type="similarity">
    <text evidence="2">Belongs to the CDP-glycerol glycerophosphotransferase family.</text>
</comment>
<keyword evidence="3" id="KW-1003">Cell membrane</keyword>
<organism evidence="9 10">
    <name type="scientific">Microbacterium mangrovi</name>
    <dbReference type="NCBI Taxonomy" id="1348253"/>
    <lineage>
        <taxon>Bacteria</taxon>
        <taxon>Bacillati</taxon>
        <taxon>Actinomycetota</taxon>
        <taxon>Actinomycetes</taxon>
        <taxon>Micrococcales</taxon>
        <taxon>Microbacteriaceae</taxon>
        <taxon>Microbacterium</taxon>
    </lineage>
</organism>
<dbReference type="Proteomes" id="UP000031030">
    <property type="component" value="Unassembled WGS sequence"/>
</dbReference>
<dbReference type="Pfam" id="PF00535">
    <property type="entry name" value="Glycos_transf_2"/>
    <property type="match status" value="1"/>
</dbReference>
<keyword evidence="7" id="KW-0472">Membrane</keyword>
<dbReference type="STRING" id="1348253.LK09_02115"/>
<protein>
    <recommendedName>
        <fullName evidence="8">Glycosyltransferase 2-like domain-containing protein</fullName>
    </recommendedName>
</protein>
<dbReference type="SUPFAM" id="SSF53756">
    <property type="entry name" value="UDP-Glycosyltransferase/glycogen phosphorylase"/>
    <property type="match status" value="1"/>
</dbReference>
<dbReference type="Gene3D" id="3.40.50.12580">
    <property type="match status" value="1"/>
</dbReference>
<dbReference type="SUPFAM" id="SSF53448">
    <property type="entry name" value="Nucleotide-diphospho-sugar transferases"/>
    <property type="match status" value="1"/>
</dbReference>
<evidence type="ECO:0000259" key="8">
    <source>
        <dbReference type="Pfam" id="PF00535"/>
    </source>
</evidence>